<feature type="binding site" evidence="8">
    <location>
        <position position="362"/>
    </location>
    <ligand>
        <name>Mn(2+)</name>
        <dbReference type="ChEBI" id="CHEBI:29035"/>
        <label>1</label>
    </ligand>
</feature>
<dbReference type="EMBL" id="ACLJ02000003">
    <property type="protein sequence ID" value="EFK53563.1"/>
    <property type="molecule type" value="Genomic_DNA"/>
</dbReference>
<accession>D7WEI6</accession>
<feature type="binding site" evidence="8">
    <location>
        <position position="285"/>
    </location>
    <ligand>
        <name>Mn(2+)</name>
        <dbReference type="ChEBI" id="CHEBI:29035"/>
        <label>1</label>
    </ligand>
</feature>
<evidence type="ECO:0000259" key="9">
    <source>
        <dbReference type="PROSITE" id="PS00631"/>
    </source>
</evidence>
<dbReference type="PANTHER" id="PTHR11963">
    <property type="entry name" value="LEUCINE AMINOPEPTIDASE-RELATED"/>
    <property type="match status" value="1"/>
</dbReference>
<feature type="binding site" evidence="8">
    <location>
        <position position="364"/>
    </location>
    <ligand>
        <name>Mn(2+)</name>
        <dbReference type="ChEBI" id="CHEBI:29035"/>
        <label>1</label>
    </ligand>
</feature>
<keyword evidence="8" id="KW-0464">Manganese</keyword>
<feature type="binding site" evidence="8">
    <location>
        <position position="280"/>
    </location>
    <ligand>
        <name>Mn(2+)</name>
        <dbReference type="ChEBI" id="CHEBI:29035"/>
        <label>2</label>
    </ligand>
</feature>
<dbReference type="InterPro" id="IPR043472">
    <property type="entry name" value="Macro_dom-like"/>
</dbReference>
<dbReference type="STRING" id="585529.HMPREF0291_11220"/>
<comment type="cofactor">
    <cofactor evidence="8">
        <name>Mn(2+)</name>
        <dbReference type="ChEBI" id="CHEBI:29035"/>
    </cofactor>
    <text evidence="8">Binds 2 manganese ions per subunit.</text>
</comment>
<dbReference type="PROSITE" id="PS00631">
    <property type="entry name" value="CYTOSOL_AP"/>
    <property type="match status" value="1"/>
</dbReference>
<reference evidence="10" key="1">
    <citation type="submission" date="2010-06" db="EMBL/GenBank/DDBJ databases">
        <authorList>
            <person name="Muzny D."/>
            <person name="Qin X."/>
            <person name="Buhay C."/>
            <person name="Dugan-Rocha S."/>
            <person name="Ding Y."/>
            <person name="Chen G."/>
            <person name="Hawes A."/>
            <person name="Holder M."/>
            <person name="Jhangiani S."/>
            <person name="Johnson A."/>
            <person name="Khan Z."/>
            <person name="Li Z."/>
            <person name="Liu W."/>
            <person name="Liu X."/>
            <person name="Perez L."/>
            <person name="Shen H."/>
            <person name="Wang Q."/>
            <person name="Watt J."/>
            <person name="Xi L."/>
            <person name="Xin Y."/>
            <person name="Zhou J."/>
            <person name="Deng J."/>
            <person name="Jiang H."/>
            <person name="Liu Y."/>
            <person name="Qu J."/>
            <person name="Song X.-Z."/>
            <person name="Zhang L."/>
            <person name="Villasana D."/>
            <person name="Johnson A."/>
            <person name="Liu J."/>
            <person name="Liyanage D."/>
            <person name="Lorensuhewa L."/>
            <person name="Robinson T."/>
            <person name="Song A."/>
            <person name="Song B.-B."/>
            <person name="Dinh H."/>
            <person name="Thornton R."/>
            <person name="Coyle M."/>
            <person name="Francisco L."/>
            <person name="Jackson L."/>
            <person name="Javaid M."/>
            <person name="Korchina V."/>
            <person name="Kovar C."/>
            <person name="Mata R."/>
            <person name="Mathew T."/>
            <person name="Ngo R."/>
            <person name="Nguyen L."/>
            <person name="Nguyen N."/>
            <person name="Okwuonu G."/>
            <person name="Ongeri F."/>
            <person name="Pham C."/>
            <person name="Simmons D."/>
            <person name="Wilczek-Boney K."/>
            <person name="Hale W."/>
            <person name="Jakkamsetti A."/>
            <person name="Pham P."/>
            <person name="Ruth R."/>
            <person name="San Lucas F."/>
            <person name="Warren J."/>
            <person name="Zhang J."/>
            <person name="Zhao Z."/>
            <person name="Zhou C."/>
            <person name="Zhu D."/>
            <person name="Lee S."/>
            <person name="Bess C."/>
            <person name="Blankenburg K."/>
            <person name="Forbes L."/>
            <person name="Fu Q."/>
            <person name="Gubbala S."/>
            <person name="Hirani K."/>
            <person name="Jayaseelan J.C."/>
            <person name="Lara F."/>
            <person name="Munidasa M."/>
            <person name="Palculict T."/>
            <person name="Patil S."/>
            <person name="Pu L.-L."/>
            <person name="Saada N."/>
            <person name="Tang L."/>
            <person name="Weissenberger G."/>
            <person name="Zhu Y."/>
            <person name="Hemphill L."/>
            <person name="Shang Y."/>
            <person name="Youmans B."/>
            <person name="Ayvaz T."/>
            <person name="Ross M."/>
            <person name="Santibanez J."/>
            <person name="Aqrawi P."/>
            <person name="Gross S."/>
            <person name="Joshi V."/>
            <person name="Fowler G."/>
            <person name="Nazareth L."/>
            <person name="Reid J."/>
            <person name="Worley K."/>
            <person name="Petrosino J."/>
            <person name="Highlander S."/>
            <person name="Gibbs R."/>
        </authorList>
    </citation>
    <scope>NUCLEOTIDE SEQUENCE [LARGE SCALE GENOMIC DNA]</scope>
    <source>
        <strain evidence="10">ATCC 33030</strain>
    </source>
</reference>
<comment type="subcellular location">
    <subcellularLocation>
        <location evidence="8">Cytoplasm</location>
    </subcellularLocation>
</comment>
<dbReference type="CDD" id="cd00433">
    <property type="entry name" value="Peptidase_M17"/>
    <property type="match status" value="1"/>
</dbReference>
<proteinExistence type="inferred from homology"/>
<dbReference type="Pfam" id="PF02789">
    <property type="entry name" value="Peptidase_M17_N"/>
    <property type="match status" value="1"/>
</dbReference>
<protein>
    <recommendedName>
        <fullName evidence="8">Probable cytosol aminopeptidase</fullName>
        <ecNumber evidence="8">3.4.11.1</ecNumber>
    </recommendedName>
    <alternativeName>
        <fullName evidence="8">Leucine aminopeptidase</fullName>
        <shortName evidence="8">LAP</shortName>
        <ecNumber evidence="8">3.4.11.10</ecNumber>
    </alternativeName>
    <alternativeName>
        <fullName evidence="8">Leucyl aminopeptidase</fullName>
    </alternativeName>
</protein>
<dbReference type="RefSeq" id="WP_005289487.1">
    <property type="nucleotide sequence ID" value="NZ_CM000961.1"/>
</dbReference>
<feature type="binding site" evidence="8">
    <location>
        <position position="285"/>
    </location>
    <ligand>
        <name>Mn(2+)</name>
        <dbReference type="ChEBI" id="CHEBI:29035"/>
        <label>2</label>
    </ligand>
</feature>
<keyword evidence="4 8" id="KW-0031">Aminopeptidase</keyword>
<evidence type="ECO:0000256" key="6">
    <source>
        <dbReference type="ARBA" id="ARBA00022801"/>
    </source>
</evidence>
<keyword evidence="5 8" id="KW-0645">Protease</keyword>
<comment type="catalytic activity">
    <reaction evidence="2 8">
        <text>Release of an N-terminal amino acid, preferentially leucine, but not glutamic or aspartic acids.</text>
        <dbReference type="EC" id="3.4.11.10"/>
    </reaction>
</comment>
<evidence type="ECO:0000256" key="7">
    <source>
        <dbReference type="ARBA" id="ARBA00049972"/>
    </source>
</evidence>
<dbReference type="PRINTS" id="PR00481">
    <property type="entry name" value="LAMNOPPTDASE"/>
</dbReference>
<evidence type="ECO:0000256" key="2">
    <source>
        <dbReference type="ARBA" id="ARBA00000967"/>
    </source>
</evidence>
<evidence type="ECO:0000313" key="11">
    <source>
        <dbReference type="Proteomes" id="UP000004208"/>
    </source>
</evidence>
<feature type="binding site" evidence="8">
    <location>
        <position position="303"/>
    </location>
    <ligand>
        <name>Mn(2+)</name>
        <dbReference type="ChEBI" id="CHEBI:29035"/>
        <label>2</label>
    </ligand>
</feature>
<comment type="function">
    <text evidence="7 8">Presumably involved in the processing and regular turnover of intracellular proteins. Catalyzes the removal of unsubstituted N-terminal amino acids from various peptides.</text>
</comment>
<dbReference type="HOGENOM" id="CLU_013734_2_2_11"/>
<dbReference type="InterPro" id="IPR008283">
    <property type="entry name" value="Peptidase_M17_N"/>
</dbReference>
<dbReference type="InterPro" id="IPR023042">
    <property type="entry name" value="Peptidase_M17_leu_NH2_pept"/>
</dbReference>
<dbReference type="Gene3D" id="3.40.630.10">
    <property type="entry name" value="Zn peptidases"/>
    <property type="match status" value="1"/>
</dbReference>
<dbReference type="PANTHER" id="PTHR11963:SF23">
    <property type="entry name" value="CYTOSOL AMINOPEPTIDASE"/>
    <property type="match status" value="1"/>
</dbReference>
<sequence length="519" mass="54464">MSTHAKLPHFSDLLPAHGTMPQLEFAADIARAESANTRIIPVLQEDGELVMPTSPLTSAEVYRQLESLGATGKLGEITKLVSDGVLYVAVGVGEDGLDETALRRAMGAAARALKDSTNAVVLGSYGIRATVEGLLLGGYAYNGLKSADKATPDTAEGEKTAEVEGYSDTPARRPLVTVIGDEADRDQFDAAVTVANAVALARDLVNTPSNLLYPANYADIATAVAGRCGLTVEVLDHDQLREQGFGGITAVGQGSERPPRLVHLSWASENAGTSVALVGKGITFDTGGISIKPAAGMEQMVMDMGGSAAVLAATSAIAALELPARVDAWLPLAENMPSGTAQRPGDVITHYGGMTSEVINTDAEGRLVLADAIARASEDHPDYLIETSTLTGAQMVALGKRTFGIMGSDELRDQIAETAREIDEPGWAMPMLEEHDEEIASKVADIKNANSDRFGGMEFAATYLSKFVGETADGEEIPWAHIDVASPAWNTGGPYGFIPARATGVPVRTIVETIRSICS</sequence>
<keyword evidence="8" id="KW-0479">Metal-binding</keyword>
<dbReference type="GO" id="GO:0006508">
    <property type="term" value="P:proteolysis"/>
    <property type="evidence" value="ECO:0007669"/>
    <property type="project" value="UniProtKB-KW"/>
</dbReference>
<comment type="catalytic activity">
    <reaction evidence="1 8">
        <text>Release of an N-terminal amino acid, Xaa-|-Yaa-, in which Xaa is preferably Leu, but may be other amino acids including Pro although not Arg or Lys, and Yaa may be Pro. Amino acid amides and methyl esters are also readily hydrolyzed, but rates on arylamides are exceedingly low.</text>
        <dbReference type="EC" id="3.4.11.1"/>
    </reaction>
</comment>
<gene>
    <name evidence="8" type="primary">pepA</name>
    <name evidence="10" type="ORF">HMPREF0291_11220</name>
</gene>
<dbReference type="EC" id="3.4.11.10" evidence="8"/>
<dbReference type="Pfam" id="PF00883">
    <property type="entry name" value="Peptidase_M17"/>
    <property type="match status" value="1"/>
</dbReference>
<evidence type="ECO:0000313" key="10">
    <source>
        <dbReference type="EMBL" id="EFK53563.1"/>
    </source>
</evidence>
<evidence type="ECO:0000256" key="5">
    <source>
        <dbReference type="ARBA" id="ARBA00022670"/>
    </source>
</evidence>
<dbReference type="GO" id="GO:0005737">
    <property type="term" value="C:cytoplasm"/>
    <property type="evidence" value="ECO:0007669"/>
    <property type="project" value="UniProtKB-SubCell"/>
</dbReference>
<dbReference type="GO" id="GO:0030145">
    <property type="term" value="F:manganese ion binding"/>
    <property type="evidence" value="ECO:0007669"/>
    <property type="project" value="UniProtKB-UniRule"/>
</dbReference>
<dbReference type="SUPFAM" id="SSF53187">
    <property type="entry name" value="Zn-dependent exopeptidases"/>
    <property type="match status" value="1"/>
</dbReference>
<dbReference type="HAMAP" id="MF_00181">
    <property type="entry name" value="Cytosol_peptidase_M17"/>
    <property type="match status" value="1"/>
</dbReference>
<keyword evidence="8" id="KW-0963">Cytoplasm</keyword>
<organism evidence="10 11">
    <name type="scientific">Corynebacterium genitalium ATCC 33030</name>
    <dbReference type="NCBI Taxonomy" id="585529"/>
    <lineage>
        <taxon>Bacteria</taxon>
        <taxon>Bacillati</taxon>
        <taxon>Actinomycetota</taxon>
        <taxon>Actinomycetes</taxon>
        <taxon>Mycobacteriales</taxon>
        <taxon>Corynebacteriaceae</taxon>
        <taxon>Corynebacterium</taxon>
    </lineage>
</organism>
<keyword evidence="6 8" id="KW-0378">Hydrolase</keyword>
<name>D7WEI6_9CORY</name>
<comment type="caution">
    <text evidence="10">The sequence shown here is derived from an EMBL/GenBank/DDBJ whole genome shotgun (WGS) entry which is preliminary data.</text>
</comment>
<dbReference type="GO" id="GO:0070006">
    <property type="term" value="F:metalloaminopeptidase activity"/>
    <property type="evidence" value="ECO:0007669"/>
    <property type="project" value="InterPro"/>
</dbReference>
<feature type="active site" evidence="8">
    <location>
        <position position="366"/>
    </location>
</feature>
<feature type="domain" description="Cytosol aminopeptidase" evidence="9">
    <location>
        <begin position="360"/>
        <end position="367"/>
    </location>
</feature>
<feature type="active site" evidence="8">
    <location>
        <position position="292"/>
    </location>
</feature>
<evidence type="ECO:0000256" key="8">
    <source>
        <dbReference type="HAMAP-Rule" id="MF_00181"/>
    </source>
</evidence>
<dbReference type="NCBIfam" id="NF002073">
    <property type="entry name" value="PRK00913.1-2"/>
    <property type="match status" value="1"/>
</dbReference>
<keyword evidence="11" id="KW-1185">Reference proteome</keyword>
<comment type="similarity">
    <text evidence="3 8">Belongs to the peptidase M17 family.</text>
</comment>
<dbReference type="Proteomes" id="UP000004208">
    <property type="component" value="Unassembled WGS sequence"/>
</dbReference>
<feature type="binding site" evidence="8">
    <location>
        <position position="364"/>
    </location>
    <ligand>
        <name>Mn(2+)</name>
        <dbReference type="ChEBI" id="CHEBI:29035"/>
        <label>2</label>
    </ligand>
</feature>
<evidence type="ECO:0000256" key="4">
    <source>
        <dbReference type="ARBA" id="ARBA00022438"/>
    </source>
</evidence>
<dbReference type="eggNOG" id="COG0260">
    <property type="taxonomic scope" value="Bacteria"/>
</dbReference>
<dbReference type="SUPFAM" id="SSF52949">
    <property type="entry name" value="Macro domain-like"/>
    <property type="match status" value="1"/>
</dbReference>
<dbReference type="EC" id="3.4.11.1" evidence="8"/>
<dbReference type="AlphaFoldDB" id="D7WEI6"/>
<evidence type="ECO:0000256" key="3">
    <source>
        <dbReference type="ARBA" id="ARBA00009528"/>
    </source>
</evidence>
<dbReference type="InterPro" id="IPR000819">
    <property type="entry name" value="Peptidase_M17_C"/>
</dbReference>
<dbReference type="InterPro" id="IPR011356">
    <property type="entry name" value="Leucine_aapep/pepB"/>
</dbReference>
<dbReference type="Gene3D" id="3.40.220.10">
    <property type="entry name" value="Leucine Aminopeptidase, subunit E, domain 1"/>
    <property type="match status" value="1"/>
</dbReference>
<evidence type="ECO:0000256" key="1">
    <source>
        <dbReference type="ARBA" id="ARBA00000135"/>
    </source>
</evidence>